<organism evidence="1 2">
    <name type="scientific">Hyalomma asiaticum</name>
    <name type="common">Tick</name>
    <dbReference type="NCBI Taxonomy" id="266040"/>
    <lineage>
        <taxon>Eukaryota</taxon>
        <taxon>Metazoa</taxon>
        <taxon>Ecdysozoa</taxon>
        <taxon>Arthropoda</taxon>
        <taxon>Chelicerata</taxon>
        <taxon>Arachnida</taxon>
        <taxon>Acari</taxon>
        <taxon>Parasitiformes</taxon>
        <taxon>Ixodida</taxon>
        <taxon>Ixodoidea</taxon>
        <taxon>Ixodidae</taxon>
        <taxon>Hyalomminae</taxon>
        <taxon>Hyalomma</taxon>
    </lineage>
</organism>
<dbReference type="EMBL" id="CM023483">
    <property type="protein sequence ID" value="KAH6935705.1"/>
    <property type="molecule type" value="Genomic_DNA"/>
</dbReference>
<proteinExistence type="predicted"/>
<name>A0ACB7SM84_HYAAI</name>
<sequence>MCEKKGNVNVGDSQPISSSENTARVKFVRVLVNGQEELFKVDTGAAVTIVSQEFPGVSKKLRKSDQVVTRPGNTGMDPAGNPAVERKTTV</sequence>
<evidence type="ECO:0000313" key="1">
    <source>
        <dbReference type="EMBL" id="KAH6935705.1"/>
    </source>
</evidence>
<reference evidence="1" key="1">
    <citation type="submission" date="2020-05" db="EMBL/GenBank/DDBJ databases">
        <title>Large-scale comparative analyses of tick genomes elucidate their genetic diversity and vector capacities.</title>
        <authorList>
            <person name="Jia N."/>
            <person name="Wang J."/>
            <person name="Shi W."/>
            <person name="Du L."/>
            <person name="Sun Y."/>
            <person name="Zhan W."/>
            <person name="Jiang J."/>
            <person name="Wang Q."/>
            <person name="Zhang B."/>
            <person name="Ji P."/>
            <person name="Sakyi L.B."/>
            <person name="Cui X."/>
            <person name="Yuan T."/>
            <person name="Jiang B."/>
            <person name="Yang W."/>
            <person name="Lam T.T.-Y."/>
            <person name="Chang Q."/>
            <person name="Ding S."/>
            <person name="Wang X."/>
            <person name="Zhu J."/>
            <person name="Ruan X."/>
            <person name="Zhao L."/>
            <person name="Wei J."/>
            <person name="Que T."/>
            <person name="Du C."/>
            <person name="Cheng J."/>
            <person name="Dai P."/>
            <person name="Han X."/>
            <person name="Huang E."/>
            <person name="Gao Y."/>
            <person name="Liu J."/>
            <person name="Shao H."/>
            <person name="Ye R."/>
            <person name="Li L."/>
            <person name="Wei W."/>
            <person name="Wang X."/>
            <person name="Wang C."/>
            <person name="Yang T."/>
            <person name="Huo Q."/>
            <person name="Li W."/>
            <person name="Guo W."/>
            <person name="Chen H."/>
            <person name="Zhou L."/>
            <person name="Ni X."/>
            <person name="Tian J."/>
            <person name="Zhou Y."/>
            <person name="Sheng Y."/>
            <person name="Liu T."/>
            <person name="Pan Y."/>
            <person name="Xia L."/>
            <person name="Li J."/>
            <person name="Zhao F."/>
            <person name="Cao W."/>
        </authorList>
    </citation>
    <scope>NUCLEOTIDE SEQUENCE</scope>
    <source>
        <strain evidence="1">Hyas-2018</strain>
    </source>
</reference>
<comment type="caution">
    <text evidence="1">The sequence shown here is derived from an EMBL/GenBank/DDBJ whole genome shotgun (WGS) entry which is preliminary data.</text>
</comment>
<dbReference type="Proteomes" id="UP000821845">
    <property type="component" value="Chromosome 3"/>
</dbReference>
<gene>
    <name evidence="1" type="ORF">HPB50_008278</name>
</gene>
<keyword evidence="2" id="KW-1185">Reference proteome</keyword>
<accession>A0ACB7SM84</accession>
<evidence type="ECO:0000313" key="2">
    <source>
        <dbReference type="Proteomes" id="UP000821845"/>
    </source>
</evidence>
<protein>
    <submittedName>
        <fullName evidence="1">Uncharacterized protein</fullName>
    </submittedName>
</protein>